<dbReference type="PANTHER" id="PTHR31162">
    <property type="entry name" value="MALIC ACID TRANSPORT PROTEIN-RELATED"/>
    <property type="match status" value="1"/>
</dbReference>
<gene>
    <name evidence="7" type="ORF">K491DRAFT_647624</name>
</gene>
<dbReference type="Proteomes" id="UP000799324">
    <property type="component" value="Unassembled WGS sequence"/>
</dbReference>
<feature type="transmembrane region" description="Helical" evidence="6">
    <location>
        <begin position="66"/>
        <end position="85"/>
    </location>
</feature>
<dbReference type="GO" id="GO:0016020">
    <property type="term" value="C:membrane"/>
    <property type="evidence" value="ECO:0007669"/>
    <property type="project" value="UniProtKB-SubCell"/>
</dbReference>
<dbReference type="AlphaFoldDB" id="A0A6A6TPC5"/>
<feature type="region of interest" description="Disordered" evidence="5">
    <location>
        <begin position="1"/>
        <end position="30"/>
    </location>
</feature>
<evidence type="ECO:0000256" key="3">
    <source>
        <dbReference type="ARBA" id="ARBA00022989"/>
    </source>
</evidence>
<organism evidence="7 8">
    <name type="scientific">Lophiostoma macrostomum CBS 122681</name>
    <dbReference type="NCBI Taxonomy" id="1314788"/>
    <lineage>
        <taxon>Eukaryota</taxon>
        <taxon>Fungi</taxon>
        <taxon>Dikarya</taxon>
        <taxon>Ascomycota</taxon>
        <taxon>Pezizomycotina</taxon>
        <taxon>Dothideomycetes</taxon>
        <taxon>Pleosporomycetidae</taxon>
        <taxon>Pleosporales</taxon>
        <taxon>Lophiostomataceae</taxon>
        <taxon>Lophiostoma</taxon>
    </lineage>
</organism>
<feature type="transmembrane region" description="Helical" evidence="6">
    <location>
        <begin position="175"/>
        <end position="195"/>
    </location>
</feature>
<evidence type="ECO:0000256" key="1">
    <source>
        <dbReference type="ARBA" id="ARBA00004141"/>
    </source>
</evidence>
<feature type="transmembrane region" description="Helical" evidence="6">
    <location>
        <begin position="91"/>
        <end position="115"/>
    </location>
</feature>
<evidence type="ECO:0000256" key="6">
    <source>
        <dbReference type="SAM" id="Phobius"/>
    </source>
</evidence>
<dbReference type="Gene3D" id="1.50.10.150">
    <property type="entry name" value="Voltage-dependent anion channel"/>
    <property type="match status" value="1"/>
</dbReference>
<dbReference type="OrthoDB" id="2901184at2759"/>
<evidence type="ECO:0000256" key="5">
    <source>
        <dbReference type="SAM" id="MobiDB-lite"/>
    </source>
</evidence>
<evidence type="ECO:0000256" key="4">
    <source>
        <dbReference type="ARBA" id="ARBA00023136"/>
    </source>
</evidence>
<feature type="transmembrane region" description="Helical" evidence="6">
    <location>
        <begin position="391"/>
        <end position="417"/>
    </location>
</feature>
<evidence type="ECO:0000256" key="2">
    <source>
        <dbReference type="ARBA" id="ARBA00022692"/>
    </source>
</evidence>
<sequence length="432" mass="47414">MPTSAIATQDIEPHLTGRKSANGNVVPQREAKEKSCEEIENQDGAIGPKGASNAVSIRERLKHFTWSWFTSTMGTGGLAIALGVTPHRFRGLTTIGLIIFLLNIFLFLLFTSLMTTRLILSPARFRKSFTHPPESFFIGSYLLTIATILGGTQLYGLTLPSTPQLWLIPVLRIFYWLYASISLLNAIIQYFLFITRTPSRPIPMNPSWFLPGYSAMLTGTIASLIAPSQPPHHRVPIIVSGAAYKGFGWTISLILLVMYITRLLESGLPHPDLRPAMFIPVGSAAYTVVAFIGLARAIPRGYGWFAEKPGAADALQAVALFSGVMLWVVAFWLFGIAVLGCGVGAWRALVHSKHGNEMRFTMAWWGFVFPNVGFTVATVEIGKELGSEAVLWVGSVMTALLVLVWLAMVGVCVRAVWRGRVVFPGKDEDKDM</sequence>
<feature type="transmembrane region" description="Helical" evidence="6">
    <location>
        <begin position="362"/>
        <end position="379"/>
    </location>
</feature>
<feature type="transmembrane region" description="Helical" evidence="6">
    <location>
        <begin position="246"/>
        <end position="264"/>
    </location>
</feature>
<keyword evidence="2 6" id="KW-0812">Transmembrane</keyword>
<keyword evidence="3 6" id="KW-1133">Transmembrane helix</keyword>
<protein>
    <recommendedName>
        <fullName evidence="9">C4-dicarboxylate transporter/malic acid transport protein</fullName>
    </recommendedName>
</protein>
<accession>A0A6A6TPC5</accession>
<dbReference type="InterPro" id="IPR038665">
    <property type="entry name" value="Voltage-dep_anion_channel_sf"/>
</dbReference>
<feature type="transmembrane region" description="Helical" evidence="6">
    <location>
        <begin position="207"/>
        <end position="226"/>
    </location>
</feature>
<feature type="transmembrane region" description="Helical" evidence="6">
    <location>
        <begin position="276"/>
        <end position="298"/>
    </location>
</feature>
<reference evidence="7" key="1">
    <citation type="journal article" date="2020" name="Stud. Mycol.">
        <title>101 Dothideomycetes genomes: a test case for predicting lifestyles and emergence of pathogens.</title>
        <authorList>
            <person name="Haridas S."/>
            <person name="Albert R."/>
            <person name="Binder M."/>
            <person name="Bloem J."/>
            <person name="Labutti K."/>
            <person name="Salamov A."/>
            <person name="Andreopoulos B."/>
            <person name="Baker S."/>
            <person name="Barry K."/>
            <person name="Bills G."/>
            <person name="Bluhm B."/>
            <person name="Cannon C."/>
            <person name="Castanera R."/>
            <person name="Culley D."/>
            <person name="Daum C."/>
            <person name="Ezra D."/>
            <person name="Gonzalez J."/>
            <person name="Henrissat B."/>
            <person name="Kuo A."/>
            <person name="Liang C."/>
            <person name="Lipzen A."/>
            <person name="Lutzoni F."/>
            <person name="Magnuson J."/>
            <person name="Mondo S."/>
            <person name="Nolan M."/>
            <person name="Ohm R."/>
            <person name="Pangilinan J."/>
            <person name="Park H.-J."/>
            <person name="Ramirez L."/>
            <person name="Alfaro M."/>
            <person name="Sun H."/>
            <person name="Tritt A."/>
            <person name="Yoshinaga Y."/>
            <person name="Zwiers L.-H."/>
            <person name="Turgeon B."/>
            <person name="Goodwin S."/>
            <person name="Spatafora J."/>
            <person name="Crous P."/>
            <person name="Grigoriev I."/>
        </authorList>
    </citation>
    <scope>NUCLEOTIDE SEQUENCE</scope>
    <source>
        <strain evidence="7">CBS 122681</strain>
    </source>
</reference>
<keyword evidence="4 6" id="KW-0472">Membrane</keyword>
<evidence type="ECO:0000313" key="8">
    <source>
        <dbReference type="Proteomes" id="UP000799324"/>
    </source>
</evidence>
<keyword evidence="8" id="KW-1185">Reference proteome</keyword>
<dbReference type="Pfam" id="PF03595">
    <property type="entry name" value="SLAC1"/>
    <property type="match status" value="1"/>
</dbReference>
<dbReference type="GO" id="GO:0015140">
    <property type="term" value="F:malate transmembrane transporter activity"/>
    <property type="evidence" value="ECO:0007669"/>
    <property type="project" value="InterPro"/>
</dbReference>
<dbReference type="InterPro" id="IPR004695">
    <property type="entry name" value="SLAC1/Mae1/Ssu1/TehA"/>
</dbReference>
<dbReference type="CDD" id="cd09317">
    <property type="entry name" value="TDT_Mae1_like"/>
    <property type="match status" value="1"/>
</dbReference>
<dbReference type="InterPro" id="IPR030185">
    <property type="entry name" value="Mae1"/>
</dbReference>
<feature type="transmembrane region" description="Helical" evidence="6">
    <location>
        <begin position="136"/>
        <end position="155"/>
    </location>
</feature>
<evidence type="ECO:0000313" key="7">
    <source>
        <dbReference type="EMBL" id="KAF2661316.1"/>
    </source>
</evidence>
<comment type="subcellular location">
    <subcellularLocation>
        <location evidence="1">Membrane</location>
        <topology evidence="1">Multi-pass membrane protein</topology>
    </subcellularLocation>
</comment>
<dbReference type="PANTHER" id="PTHR31162:SF0">
    <property type="entry name" value="MALIC ACID TRANSPORT PROTEIN"/>
    <property type="match status" value="1"/>
</dbReference>
<name>A0A6A6TPC5_9PLEO</name>
<dbReference type="EMBL" id="MU004294">
    <property type="protein sequence ID" value="KAF2661316.1"/>
    <property type="molecule type" value="Genomic_DNA"/>
</dbReference>
<proteinExistence type="predicted"/>
<evidence type="ECO:0008006" key="9">
    <source>
        <dbReference type="Google" id="ProtNLM"/>
    </source>
</evidence>
<feature type="transmembrane region" description="Helical" evidence="6">
    <location>
        <begin position="318"/>
        <end position="350"/>
    </location>
</feature>